<evidence type="ECO:0000313" key="7">
    <source>
        <dbReference type="RefSeq" id="XP_022247570.1"/>
    </source>
</evidence>
<dbReference type="RefSeq" id="XP_022247616.1">
    <property type="nucleotide sequence ID" value="XM_022391908.1"/>
</dbReference>
<evidence type="ECO:0000256" key="1">
    <source>
        <dbReference type="ARBA" id="ARBA00010576"/>
    </source>
</evidence>
<dbReference type="RefSeq" id="XP_022247570.1">
    <property type="nucleotide sequence ID" value="XM_022391862.1"/>
</dbReference>
<dbReference type="RefSeq" id="XP_022247667.1">
    <property type="nucleotide sequence ID" value="XM_022391959.1"/>
</dbReference>
<dbReference type="Pfam" id="PF14160">
    <property type="entry name" value="FAM110_C"/>
    <property type="match status" value="1"/>
</dbReference>
<dbReference type="PANTHER" id="PTHR14758:SF1">
    <property type="entry name" value="CENTROSOME-ASSOCIATED FAM110 C-TERMINAL DOMAIN-CONTAINING PROTEIN"/>
    <property type="match status" value="1"/>
</dbReference>
<dbReference type="PANTHER" id="PTHR14758">
    <property type="entry name" value="AGAP005440-PA"/>
    <property type="match status" value="1"/>
</dbReference>
<dbReference type="InterPro" id="IPR025739">
    <property type="entry name" value="FAM110_N"/>
</dbReference>
<evidence type="ECO:0000313" key="6">
    <source>
        <dbReference type="RefSeq" id="XP_013777149.2"/>
    </source>
</evidence>
<evidence type="ECO:0000256" key="2">
    <source>
        <dbReference type="SAM" id="MobiDB-lite"/>
    </source>
</evidence>
<reference evidence="6 7" key="1">
    <citation type="submission" date="2025-05" db="UniProtKB">
        <authorList>
            <consortium name="RefSeq"/>
        </authorList>
    </citation>
    <scope>IDENTIFICATION</scope>
    <source>
        <tissue evidence="6 7">Muscle</tissue>
    </source>
</reference>
<evidence type="ECO:0000259" key="4">
    <source>
        <dbReference type="Pfam" id="PF14161"/>
    </source>
</evidence>
<feature type="region of interest" description="Disordered" evidence="2">
    <location>
        <begin position="380"/>
        <end position="412"/>
    </location>
</feature>
<feature type="domain" description="Centrosome-associated FAM110 C-terminal" evidence="3">
    <location>
        <begin position="329"/>
        <end position="437"/>
    </location>
</feature>
<accession>A0ABM1B8T7</accession>
<evidence type="ECO:0000313" key="8">
    <source>
        <dbReference type="RefSeq" id="XP_022247616.1"/>
    </source>
</evidence>
<feature type="compositionally biased region" description="Basic and acidic residues" evidence="2">
    <location>
        <begin position="120"/>
        <end position="129"/>
    </location>
</feature>
<feature type="compositionally biased region" description="Basic and acidic residues" evidence="2">
    <location>
        <begin position="403"/>
        <end position="412"/>
    </location>
</feature>
<dbReference type="InterPro" id="IPR025741">
    <property type="entry name" value="FAM110_C"/>
</dbReference>
<organism evidence="5 6">
    <name type="scientific">Limulus polyphemus</name>
    <name type="common">Atlantic horseshoe crab</name>
    <dbReference type="NCBI Taxonomy" id="6850"/>
    <lineage>
        <taxon>Eukaryota</taxon>
        <taxon>Metazoa</taxon>
        <taxon>Ecdysozoa</taxon>
        <taxon>Arthropoda</taxon>
        <taxon>Chelicerata</taxon>
        <taxon>Merostomata</taxon>
        <taxon>Xiphosura</taxon>
        <taxon>Limulidae</taxon>
        <taxon>Limulus</taxon>
    </lineage>
</organism>
<dbReference type="Pfam" id="PF14161">
    <property type="entry name" value="FAM110_N"/>
    <property type="match status" value="1"/>
</dbReference>
<dbReference type="PROSITE" id="PS00018">
    <property type="entry name" value="EF_HAND_1"/>
    <property type="match status" value="1"/>
</dbReference>
<sequence length="443" mass="49846">MMTSIQTCLPNNNCKQPLSSVVRSSSFLRPGGGSLRQNAVHRKSAVERLEESKANYVKSERVLDSKQSFKHSSCLQLSSRSHLDFLIMGTSKHSHTYETLNGDCRTVGQQRPVIRARAKSQSESRDIHVPKKLSPYHPTSQMTENLEQLTLKKETEVSHHKYAESPERAKVHRGNSDPVPKENWISYQPNTQKSYNIHKSMPDLSPAQAKLAAQAYLQSPSESSRTSSFGSSHLKFEVTPRPRLFTTPDYVTRSSSFKCDIYSDENNEKYVTKSDLDELLKQTNQQKSSNVTSTLNTPSSENSGMRRKPVLRSKSDIGYRYGCNHHPTSSQRMTAQCIPELERFFNNMGLESSVWKQLTGTSTTSSPPQFFGSGSSINTDDHQSHVCSEDSFQDEWDGGGGKDGLRGQDLRDHGPLETSIVEKNARVIKWLFNCRKAMESNES</sequence>
<dbReference type="InterPro" id="IPR025740">
    <property type="entry name" value="FAM110"/>
</dbReference>
<comment type="similarity">
    <text evidence="1">Belongs to the FAM110 family.</text>
</comment>
<dbReference type="RefSeq" id="XP_013777149.2">
    <property type="nucleotide sequence ID" value="XM_013921695.2"/>
</dbReference>
<protein>
    <submittedName>
        <fullName evidence="6 7">Protein FAM110B-like</fullName>
    </submittedName>
</protein>
<feature type="region of interest" description="Disordered" evidence="2">
    <location>
        <begin position="283"/>
        <end position="307"/>
    </location>
</feature>
<evidence type="ECO:0000313" key="9">
    <source>
        <dbReference type="RefSeq" id="XP_022247667.1"/>
    </source>
</evidence>
<proteinExistence type="inferred from homology"/>
<feature type="compositionally biased region" description="Polar residues" evidence="2">
    <location>
        <begin position="283"/>
        <end position="303"/>
    </location>
</feature>
<keyword evidence="5" id="KW-1185">Reference proteome</keyword>
<feature type="region of interest" description="Disordered" evidence="2">
    <location>
        <begin position="162"/>
        <end position="186"/>
    </location>
</feature>
<evidence type="ECO:0000313" key="5">
    <source>
        <dbReference type="Proteomes" id="UP000694941"/>
    </source>
</evidence>
<gene>
    <name evidence="6 7 8 9" type="primary">LOC106461803</name>
</gene>
<feature type="domain" description="Centrosome-associated FAM110 N-terminal" evidence="4">
    <location>
        <begin position="40"/>
        <end position="68"/>
    </location>
</feature>
<dbReference type="GeneID" id="106461803"/>
<feature type="region of interest" description="Disordered" evidence="2">
    <location>
        <begin position="116"/>
        <end position="139"/>
    </location>
</feature>
<dbReference type="Proteomes" id="UP000694941">
    <property type="component" value="Unplaced"/>
</dbReference>
<name>A0ABM1B8T7_LIMPO</name>
<evidence type="ECO:0000259" key="3">
    <source>
        <dbReference type="Pfam" id="PF14160"/>
    </source>
</evidence>
<dbReference type="InterPro" id="IPR018247">
    <property type="entry name" value="EF_Hand_1_Ca_BS"/>
</dbReference>